<reference evidence="3 4" key="1">
    <citation type="journal article" date="2017" name="Syst. Appl. Microbiol.">
        <title>Soybeans inoculated with root zone soils of Canadian native legumes harbour diverse and novel Bradyrhizobium spp. that possess agricultural potential.</title>
        <authorList>
            <person name="Bromfield E.S.P."/>
            <person name="Cloutier S."/>
            <person name="Tambong J.T."/>
            <person name="Tran Thi T.V."/>
        </authorList>
    </citation>
    <scope>NUCLEOTIDE SEQUENCE [LARGE SCALE GENOMIC DNA]</scope>
    <source>
        <strain evidence="3 4">39S1MB</strain>
    </source>
</reference>
<protein>
    <submittedName>
        <fullName evidence="3">CAP domain-containing protein</fullName>
    </submittedName>
</protein>
<name>A0A2U8PUJ7_9BRAD</name>
<evidence type="ECO:0000259" key="2">
    <source>
        <dbReference type="Pfam" id="PF00188"/>
    </source>
</evidence>
<dbReference type="Proteomes" id="UP000215884">
    <property type="component" value="Chromosome"/>
</dbReference>
<dbReference type="EMBL" id="CP029426">
    <property type="protein sequence ID" value="AWM01414.1"/>
    <property type="molecule type" value="Genomic_DNA"/>
</dbReference>
<dbReference type="OrthoDB" id="9811255at2"/>
<proteinExistence type="predicted"/>
<evidence type="ECO:0000313" key="3">
    <source>
        <dbReference type="EMBL" id="AWM01414.1"/>
    </source>
</evidence>
<evidence type="ECO:0000313" key="4">
    <source>
        <dbReference type="Proteomes" id="UP000215884"/>
    </source>
</evidence>
<dbReference type="KEGG" id="brq:CIT40_16150"/>
<organism evidence="3 4">
    <name type="scientific">Bradyrhizobium amphicarpaeae</name>
    <dbReference type="NCBI Taxonomy" id="1404768"/>
    <lineage>
        <taxon>Bacteria</taxon>
        <taxon>Pseudomonadati</taxon>
        <taxon>Pseudomonadota</taxon>
        <taxon>Alphaproteobacteria</taxon>
        <taxon>Hyphomicrobiales</taxon>
        <taxon>Nitrobacteraceae</taxon>
        <taxon>Bradyrhizobium</taxon>
    </lineage>
</organism>
<dbReference type="Pfam" id="PF00188">
    <property type="entry name" value="CAP"/>
    <property type="match status" value="1"/>
</dbReference>
<feature type="signal peptide" evidence="1">
    <location>
        <begin position="1"/>
        <end position="29"/>
    </location>
</feature>
<feature type="chain" id="PRO_5015885086" evidence="1">
    <location>
        <begin position="30"/>
        <end position="193"/>
    </location>
</feature>
<sequence length="193" mass="20645">MGTRGTMTQPVVGGLMAGLLLLPAAPAMAETPAELISSFRLKHGEVRVVRDSTLDRIAMDQARAMAAKDDLSHDALGPFNRRVAPAGAGRAAENIAYGYDNFEKTLGQWIDSSGHRKNLLLHNASRVGIASARNASGKRTYWAMVIAGDYEPKGKGKRNKDKEPLVAVKREAAPAASKPKSSNCHVKLLGLCI</sequence>
<gene>
    <name evidence="3" type="ORF">CIT40_16150</name>
</gene>
<dbReference type="InterPro" id="IPR014044">
    <property type="entry name" value="CAP_dom"/>
</dbReference>
<keyword evidence="1" id="KW-0732">Signal</keyword>
<dbReference type="RefSeq" id="WP_094890419.1">
    <property type="nucleotide sequence ID" value="NZ_CP029426.2"/>
</dbReference>
<evidence type="ECO:0000256" key="1">
    <source>
        <dbReference type="SAM" id="SignalP"/>
    </source>
</evidence>
<dbReference type="PANTHER" id="PTHR31157:SF1">
    <property type="entry name" value="SCP DOMAIN-CONTAINING PROTEIN"/>
    <property type="match status" value="1"/>
</dbReference>
<dbReference type="CDD" id="cd05379">
    <property type="entry name" value="CAP_bacterial"/>
    <property type="match status" value="1"/>
</dbReference>
<keyword evidence="4" id="KW-1185">Reference proteome</keyword>
<accession>A0A2U8PUJ7</accession>
<reference evidence="3 4" key="2">
    <citation type="journal article" date="2019" name="Int. J. Syst. Evol. Microbiol.">
        <title>Description and complete genome sequence of Bradyrhizobium amphicarpaeae sp. nov., harbouring photosystem and nitrogen-fixation genes.</title>
        <authorList>
            <person name="Bromfield E.S.P."/>
            <person name="Cloutier S."/>
            <person name="Nguyen H.D.T."/>
        </authorList>
    </citation>
    <scope>NUCLEOTIDE SEQUENCE [LARGE SCALE GENOMIC DNA]</scope>
    <source>
        <strain evidence="3 4">39S1MB</strain>
    </source>
</reference>
<dbReference type="PANTHER" id="PTHR31157">
    <property type="entry name" value="SCP DOMAIN-CONTAINING PROTEIN"/>
    <property type="match status" value="1"/>
</dbReference>
<dbReference type="InterPro" id="IPR035940">
    <property type="entry name" value="CAP_sf"/>
</dbReference>
<feature type="domain" description="SCP" evidence="2">
    <location>
        <begin position="35"/>
        <end position="144"/>
    </location>
</feature>
<dbReference type="SUPFAM" id="SSF55797">
    <property type="entry name" value="PR-1-like"/>
    <property type="match status" value="1"/>
</dbReference>
<dbReference type="Gene3D" id="3.40.33.10">
    <property type="entry name" value="CAP"/>
    <property type="match status" value="1"/>
</dbReference>
<dbReference type="AlphaFoldDB" id="A0A2U8PUJ7"/>